<evidence type="ECO:0000313" key="3">
    <source>
        <dbReference type="EMBL" id="KYC72596.1"/>
    </source>
</evidence>
<dbReference type="EMBL" id="LQYI01000018">
    <property type="protein sequence ID" value="KYC72596.1"/>
    <property type="molecule type" value="Genomic_DNA"/>
</dbReference>
<dbReference type="InterPro" id="IPR011650">
    <property type="entry name" value="Peptidase_M20_dimer"/>
</dbReference>
<dbReference type="InterPro" id="IPR017439">
    <property type="entry name" value="Amidohydrolase"/>
</dbReference>
<accession>A0A150KHS7</accession>
<comment type="cofactor">
    <cofactor evidence="1">
        <name>Mn(2+)</name>
        <dbReference type="ChEBI" id="CHEBI:29035"/>
    </cofactor>
    <text evidence="1">The Mn(2+) ion enhances activity.</text>
</comment>
<feature type="domain" description="Peptidase M20 dimerisation" evidence="2">
    <location>
        <begin position="191"/>
        <end position="274"/>
    </location>
</feature>
<keyword evidence="1" id="KW-0479">Metal-binding</keyword>
<dbReference type="PANTHER" id="PTHR11014">
    <property type="entry name" value="PEPTIDASE M20 FAMILY MEMBER"/>
    <property type="match status" value="1"/>
</dbReference>
<keyword evidence="1" id="KW-0464">Manganese</keyword>
<feature type="binding site" evidence="1">
    <location>
        <position position="359"/>
    </location>
    <ligand>
        <name>Mn(2+)</name>
        <dbReference type="ChEBI" id="CHEBI:29035"/>
        <label>2</label>
    </ligand>
</feature>
<dbReference type="SUPFAM" id="SSF55031">
    <property type="entry name" value="Bacterial exopeptidase dimerisation domain"/>
    <property type="match status" value="1"/>
</dbReference>
<dbReference type="PIRSF" id="PIRSF005962">
    <property type="entry name" value="Pept_M20D_amidohydro"/>
    <property type="match status" value="1"/>
</dbReference>
<dbReference type="InterPro" id="IPR002933">
    <property type="entry name" value="Peptidase_M20"/>
</dbReference>
<dbReference type="Pfam" id="PF07687">
    <property type="entry name" value="M20_dimer"/>
    <property type="match status" value="1"/>
</dbReference>
<organism evidence="3 4">
    <name type="scientific">Heyndrickxia coagulans</name>
    <name type="common">Weizmannia coagulans</name>
    <dbReference type="NCBI Taxonomy" id="1398"/>
    <lineage>
        <taxon>Bacteria</taxon>
        <taxon>Bacillati</taxon>
        <taxon>Bacillota</taxon>
        <taxon>Bacilli</taxon>
        <taxon>Bacillales</taxon>
        <taxon>Bacillaceae</taxon>
        <taxon>Heyndrickxia</taxon>
    </lineage>
</organism>
<dbReference type="InterPro" id="IPR036264">
    <property type="entry name" value="Bact_exopeptidase_dim_dom"/>
</dbReference>
<name>A0A150KHS7_HEYCO</name>
<dbReference type="Gene3D" id="3.40.630.10">
    <property type="entry name" value="Zn peptidases"/>
    <property type="match status" value="1"/>
</dbReference>
<dbReference type="GO" id="GO:0016787">
    <property type="term" value="F:hydrolase activity"/>
    <property type="evidence" value="ECO:0007669"/>
    <property type="project" value="InterPro"/>
</dbReference>
<dbReference type="GO" id="GO:0046872">
    <property type="term" value="F:metal ion binding"/>
    <property type="evidence" value="ECO:0007669"/>
    <property type="project" value="UniProtKB-KW"/>
</dbReference>
<dbReference type="SUPFAM" id="SSF53187">
    <property type="entry name" value="Zn-dependent exopeptidases"/>
    <property type="match status" value="1"/>
</dbReference>
<reference evidence="3 4" key="1">
    <citation type="submission" date="2016-01" db="EMBL/GenBank/DDBJ databases">
        <title>Genome Sequences of Twelve Sporeforming Bacillus Species Isolated from Foods.</title>
        <authorList>
            <person name="Berendsen E.M."/>
            <person name="Wells-Bennik M.H."/>
            <person name="Krawcyk A.O."/>
            <person name="De Jong A."/>
            <person name="Holsappel S."/>
            <person name="Eijlander R.T."/>
            <person name="Kuipers O.P."/>
        </authorList>
    </citation>
    <scope>NUCLEOTIDE SEQUENCE [LARGE SCALE GENOMIC DNA]</scope>
    <source>
        <strain evidence="3 4">B4099</strain>
    </source>
</reference>
<feature type="binding site" evidence="1">
    <location>
        <position position="104"/>
    </location>
    <ligand>
        <name>Mn(2+)</name>
        <dbReference type="ChEBI" id="CHEBI:29035"/>
        <label>2</label>
    </ligand>
</feature>
<evidence type="ECO:0000259" key="2">
    <source>
        <dbReference type="Pfam" id="PF07687"/>
    </source>
</evidence>
<feature type="binding site" evidence="1">
    <location>
        <position position="106"/>
    </location>
    <ligand>
        <name>Mn(2+)</name>
        <dbReference type="ChEBI" id="CHEBI:29035"/>
        <label>2</label>
    </ligand>
</feature>
<dbReference type="Gene3D" id="3.30.70.360">
    <property type="match status" value="1"/>
</dbReference>
<dbReference type="Pfam" id="PF01546">
    <property type="entry name" value="Peptidase_M20"/>
    <property type="match status" value="1"/>
</dbReference>
<dbReference type="AlphaFoldDB" id="A0A150KHS7"/>
<evidence type="ECO:0000256" key="1">
    <source>
        <dbReference type="PIRSR" id="PIRSR005962-1"/>
    </source>
</evidence>
<proteinExistence type="predicted"/>
<dbReference type="PANTHER" id="PTHR11014:SF122">
    <property type="entry name" value="AMIDOHYDROLASE AMHX"/>
    <property type="match status" value="1"/>
</dbReference>
<sequence>MQKIKKQQNLFLKSGGCMEENYEQQILDWFEDFHANPEVSFREFRTTNKIAEILEPLEVAYRRFPDITGLIADIGEGGETAAVRADLDALWQEVDGVFRANHSCGHDAHISMVLGALLYVKNQPLPPNKRIRFIFQPAEEKGNGSLAMIERGALEKVTHLFGVHLRPVEELPFGKFAPSIHHGAGIFLEGKIFGTDAHGARPHEGKSAIDVIAALYQFIKTLSFPPFESYSVKFTKIAAGSDNLNIIPGTAEFGLDIRAQKNHILNRIKEKMEEGLSGLKTLFGVDIQWEWTDYTPGAEVSKEAVAIAEQAICRIAGPDALDAPVITPGCDDFHFYTIKKPEVKASMIGIGADLKPGLHHPHMHFNRSVLDTGARILADALLRASSS</sequence>
<dbReference type="Proteomes" id="UP000075304">
    <property type="component" value="Unassembled WGS sequence"/>
</dbReference>
<dbReference type="NCBIfam" id="TIGR01891">
    <property type="entry name" value="amidohydrolases"/>
    <property type="match status" value="1"/>
</dbReference>
<feature type="binding site" evidence="1">
    <location>
        <position position="164"/>
    </location>
    <ligand>
        <name>Mn(2+)</name>
        <dbReference type="ChEBI" id="CHEBI:29035"/>
        <label>2</label>
    </ligand>
</feature>
<gene>
    <name evidence="3" type="ORF">B4099_2702</name>
</gene>
<feature type="binding site" evidence="1">
    <location>
        <position position="140"/>
    </location>
    <ligand>
        <name>Mn(2+)</name>
        <dbReference type="ChEBI" id="CHEBI:29035"/>
        <label>2</label>
    </ligand>
</feature>
<evidence type="ECO:0000313" key="4">
    <source>
        <dbReference type="Proteomes" id="UP000075304"/>
    </source>
</evidence>
<dbReference type="PATRIC" id="fig|1398.25.peg.1419"/>
<protein>
    <recommendedName>
        <fullName evidence="2">Peptidase M20 dimerisation domain-containing protein</fullName>
    </recommendedName>
</protein>
<comment type="caution">
    <text evidence="3">The sequence shown here is derived from an EMBL/GenBank/DDBJ whole genome shotgun (WGS) entry which is preliminary data.</text>
</comment>